<dbReference type="GO" id="GO:0005886">
    <property type="term" value="C:plasma membrane"/>
    <property type="evidence" value="ECO:0007669"/>
    <property type="project" value="UniProtKB-SubCell"/>
</dbReference>
<comment type="similarity">
    <text evidence="8">Belongs to the TRAP transporter small permease family.</text>
</comment>
<dbReference type="KEGG" id="ifn:GM661_01085"/>
<evidence type="ECO:0000256" key="3">
    <source>
        <dbReference type="ARBA" id="ARBA00022475"/>
    </source>
</evidence>
<evidence type="ECO:0000256" key="7">
    <source>
        <dbReference type="ARBA" id="ARBA00023136"/>
    </source>
</evidence>
<evidence type="ECO:0000256" key="4">
    <source>
        <dbReference type="ARBA" id="ARBA00022519"/>
    </source>
</evidence>
<keyword evidence="7 9" id="KW-0472">Membrane</keyword>
<dbReference type="AlphaFoldDB" id="A0A8A7KES4"/>
<feature type="transmembrane region" description="Helical" evidence="9">
    <location>
        <begin position="21"/>
        <end position="45"/>
    </location>
</feature>
<dbReference type="PANTHER" id="PTHR35011:SF11">
    <property type="entry name" value="TRAP TRANSPORTER SMALL PERMEASE PROTEIN"/>
    <property type="match status" value="1"/>
</dbReference>
<evidence type="ECO:0000256" key="5">
    <source>
        <dbReference type="ARBA" id="ARBA00022692"/>
    </source>
</evidence>
<evidence type="ECO:0000256" key="8">
    <source>
        <dbReference type="ARBA" id="ARBA00038436"/>
    </source>
</evidence>
<accession>A0A8A7KES4</accession>
<evidence type="ECO:0000256" key="2">
    <source>
        <dbReference type="ARBA" id="ARBA00022448"/>
    </source>
</evidence>
<dbReference type="PANTHER" id="PTHR35011">
    <property type="entry name" value="2,3-DIKETO-L-GULONATE TRAP TRANSPORTER SMALL PERMEASE PROTEIN YIAM"/>
    <property type="match status" value="1"/>
</dbReference>
<evidence type="ECO:0000256" key="9">
    <source>
        <dbReference type="SAM" id="Phobius"/>
    </source>
</evidence>
<gene>
    <name evidence="11" type="ORF">GM661_01085</name>
</gene>
<feature type="transmembrane region" description="Helical" evidence="9">
    <location>
        <begin position="57"/>
        <end position="75"/>
    </location>
</feature>
<keyword evidence="4" id="KW-0997">Cell inner membrane</keyword>
<dbReference type="InterPro" id="IPR055348">
    <property type="entry name" value="DctQ"/>
</dbReference>
<evidence type="ECO:0000256" key="1">
    <source>
        <dbReference type="ARBA" id="ARBA00004429"/>
    </source>
</evidence>
<evidence type="ECO:0000256" key="6">
    <source>
        <dbReference type="ARBA" id="ARBA00022989"/>
    </source>
</evidence>
<evidence type="ECO:0000259" key="10">
    <source>
        <dbReference type="Pfam" id="PF04290"/>
    </source>
</evidence>
<protein>
    <submittedName>
        <fullName evidence="11">TRAP transporter small permease subunit</fullName>
    </submittedName>
</protein>
<sequence>MNKKEKNQGPLVKGLNFSEKMISYIAMLFLIIMILIVSTTVFTRYVFNYTFRWSDEVALLMMIWFGFIGLALGVKNSIHLSIEYFMSLIPDKYQKCIYQLENVLVGFFGWFMLKYGYQLYMRTKATRLPATQWSRGLLFIMLPISGVLVLLYSLGKMFNFIKQKETKTAAVAKDEDDKGGN</sequence>
<organism evidence="11 12">
    <name type="scientific">Iocasia fonsfrigidae</name>
    <dbReference type="NCBI Taxonomy" id="2682810"/>
    <lineage>
        <taxon>Bacteria</taxon>
        <taxon>Bacillati</taxon>
        <taxon>Bacillota</taxon>
        <taxon>Clostridia</taxon>
        <taxon>Halanaerobiales</taxon>
        <taxon>Halanaerobiaceae</taxon>
        <taxon>Iocasia</taxon>
    </lineage>
</organism>
<name>A0A8A7KES4_9FIRM</name>
<dbReference type="InterPro" id="IPR007387">
    <property type="entry name" value="TRAP_DctQ"/>
</dbReference>
<feature type="transmembrane region" description="Helical" evidence="9">
    <location>
        <begin position="96"/>
        <end position="113"/>
    </location>
</feature>
<dbReference type="EMBL" id="CP046640">
    <property type="protein sequence ID" value="QTL96664.1"/>
    <property type="molecule type" value="Genomic_DNA"/>
</dbReference>
<proteinExistence type="inferred from homology"/>
<feature type="domain" description="Tripartite ATP-independent periplasmic transporters DctQ component" evidence="10">
    <location>
        <begin position="33"/>
        <end position="161"/>
    </location>
</feature>
<comment type="subcellular location">
    <subcellularLocation>
        <location evidence="1">Cell inner membrane</location>
        <topology evidence="1">Multi-pass membrane protein</topology>
    </subcellularLocation>
</comment>
<dbReference type="GO" id="GO:0015740">
    <property type="term" value="P:C4-dicarboxylate transport"/>
    <property type="evidence" value="ECO:0007669"/>
    <property type="project" value="TreeGrafter"/>
</dbReference>
<evidence type="ECO:0000313" key="12">
    <source>
        <dbReference type="Proteomes" id="UP000665020"/>
    </source>
</evidence>
<dbReference type="Pfam" id="PF04290">
    <property type="entry name" value="DctQ"/>
    <property type="match status" value="1"/>
</dbReference>
<keyword evidence="12" id="KW-1185">Reference proteome</keyword>
<dbReference type="Proteomes" id="UP000665020">
    <property type="component" value="Chromosome"/>
</dbReference>
<evidence type="ECO:0000313" key="11">
    <source>
        <dbReference type="EMBL" id="QTL96664.1"/>
    </source>
</evidence>
<dbReference type="GO" id="GO:0022857">
    <property type="term" value="F:transmembrane transporter activity"/>
    <property type="evidence" value="ECO:0007669"/>
    <property type="project" value="TreeGrafter"/>
</dbReference>
<dbReference type="RefSeq" id="WP_230868378.1">
    <property type="nucleotide sequence ID" value="NZ_CP046640.1"/>
</dbReference>
<keyword evidence="3" id="KW-1003">Cell membrane</keyword>
<keyword evidence="2" id="KW-0813">Transport</keyword>
<feature type="transmembrane region" description="Helical" evidence="9">
    <location>
        <begin position="133"/>
        <end position="154"/>
    </location>
</feature>
<keyword evidence="5 9" id="KW-0812">Transmembrane</keyword>
<keyword evidence="6 9" id="KW-1133">Transmembrane helix</keyword>
<reference evidence="11" key="1">
    <citation type="submission" date="2019-12" db="EMBL/GenBank/DDBJ databases">
        <authorList>
            <person name="zhang j."/>
            <person name="sun C.M."/>
        </authorList>
    </citation>
    <scope>NUCLEOTIDE SEQUENCE</scope>
    <source>
        <strain evidence="11">NS-1</strain>
    </source>
</reference>